<dbReference type="Pfam" id="PF00034">
    <property type="entry name" value="Cytochrom_C"/>
    <property type="match status" value="1"/>
</dbReference>
<feature type="compositionally biased region" description="Low complexity" evidence="5">
    <location>
        <begin position="32"/>
        <end position="45"/>
    </location>
</feature>
<keyword evidence="9" id="KW-1185">Reference proteome</keyword>
<dbReference type="OrthoDB" id="9779283at2"/>
<dbReference type="EMBL" id="CP011367">
    <property type="protein sequence ID" value="AKJ95748.1"/>
    <property type="molecule type" value="Genomic_DNA"/>
</dbReference>
<feature type="chain" id="PRO_5002553718" evidence="6">
    <location>
        <begin position="25"/>
        <end position="153"/>
    </location>
</feature>
<evidence type="ECO:0000256" key="1">
    <source>
        <dbReference type="ARBA" id="ARBA00022617"/>
    </source>
</evidence>
<feature type="region of interest" description="Disordered" evidence="5">
    <location>
        <begin position="25"/>
        <end position="59"/>
    </location>
</feature>
<keyword evidence="6" id="KW-0732">Signal</keyword>
<evidence type="ECO:0000256" key="4">
    <source>
        <dbReference type="PROSITE-ProRule" id="PRU00433"/>
    </source>
</evidence>
<evidence type="ECO:0000256" key="2">
    <source>
        <dbReference type="ARBA" id="ARBA00022723"/>
    </source>
</evidence>
<dbReference type="Proteomes" id="UP000064201">
    <property type="component" value="Chromosome"/>
</dbReference>
<dbReference type="SUPFAM" id="SSF46626">
    <property type="entry name" value="Cytochrome c"/>
    <property type="match status" value="1"/>
</dbReference>
<dbReference type="InterPro" id="IPR009056">
    <property type="entry name" value="Cyt_c-like_dom"/>
</dbReference>
<dbReference type="InterPro" id="IPR036909">
    <property type="entry name" value="Cyt_c-like_dom_sf"/>
</dbReference>
<dbReference type="AlphaFoldDB" id="A0A0G3G3G8"/>
<dbReference type="RefSeq" id="WP_019563441.1">
    <property type="nucleotide sequence ID" value="NZ_CP011367.1"/>
</dbReference>
<keyword evidence="2 4" id="KW-0479">Metal-binding</keyword>
<dbReference type="GO" id="GO:0046872">
    <property type="term" value="F:metal ion binding"/>
    <property type="evidence" value="ECO:0007669"/>
    <property type="project" value="UniProtKB-KW"/>
</dbReference>
<name>A0A0G3G3G8_9GAMM</name>
<evidence type="ECO:0000313" key="8">
    <source>
        <dbReference type="EMBL" id="AKJ95748.1"/>
    </source>
</evidence>
<dbReference type="PATRIC" id="fig|106634.4.peg.2133"/>
<dbReference type="GO" id="GO:0009055">
    <property type="term" value="F:electron transfer activity"/>
    <property type="evidence" value="ECO:0007669"/>
    <property type="project" value="InterPro"/>
</dbReference>
<sequence>MPTPVRLLPVVCLALLTLAACSEAPDSDTGDAAAQAPASESNAASGSTAQLDYSLPPEDFAADPEAGRSLFRSNCMQCHGEEARGTDQGPPLIHRIYEPSHHPDITFHRAVALGVHQHHWEFGEMPPVSGVSGEDTAHIIAWIRQEQRAVGID</sequence>
<evidence type="ECO:0000256" key="5">
    <source>
        <dbReference type="SAM" id="MobiDB-lite"/>
    </source>
</evidence>
<proteinExistence type="predicted"/>
<dbReference type="PROSITE" id="PS51257">
    <property type="entry name" value="PROKAR_LIPOPROTEIN"/>
    <property type="match status" value="1"/>
</dbReference>
<dbReference type="Gene3D" id="1.10.760.10">
    <property type="entry name" value="Cytochrome c-like domain"/>
    <property type="match status" value="1"/>
</dbReference>
<dbReference type="KEGG" id="tvr:TVD_10440"/>
<protein>
    <submittedName>
        <fullName evidence="8">Cytochrome C</fullName>
    </submittedName>
</protein>
<keyword evidence="1 4" id="KW-0349">Heme</keyword>
<dbReference type="GO" id="GO:0020037">
    <property type="term" value="F:heme binding"/>
    <property type="evidence" value="ECO:0007669"/>
    <property type="project" value="InterPro"/>
</dbReference>
<keyword evidence="3 4" id="KW-0408">Iron</keyword>
<accession>A0A0G3G3G8</accession>
<evidence type="ECO:0000259" key="7">
    <source>
        <dbReference type="PROSITE" id="PS51007"/>
    </source>
</evidence>
<gene>
    <name evidence="8" type="ORF">TVD_10440</name>
</gene>
<evidence type="ECO:0000256" key="6">
    <source>
        <dbReference type="SAM" id="SignalP"/>
    </source>
</evidence>
<feature type="signal peptide" evidence="6">
    <location>
        <begin position="1"/>
        <end position="24"/>
    </location>
</feature>
<feature type="domain" description="Cytochrome c" evidence="7">
    <location>
        <begin position="62"/>
        <end position="147"/>
    </location>
</feature>
<evidence type="ECO:0000313" key="9">
    <source>
        <dbReference type="Proteomes" id="UP000064201"/>
    </source>
</evidence>
<dbReference type="STRING" id="106634.TVD_10440"/>
<organism evidence="8 9">
    <name type="scientific">Thioalkalivibrio versutus</name>
    <dbReference type="NCBI Taxonomy" id="106634"/>
    <lineage>
        <taxon>Bacteria</taxon>
        <taxon>Pseudomonadati</taxon>
        <taxon>Pseudomonadota</taxon>
        <taxon>Gammaproteobacteria</taxon>
        <taxon>Chromatiales</taxon>
        <taxon>Ectothiorhodospiraceae</taxon>
        <taxon>Thioalkalivibrio</taxon>
    </lineage>
</organism>
<evidence type="ECO:0000256" key="3">
    <source>
        <dbReference type="ARBA" id="ARBA00023004"/>
    </source>
</evidence>
<dbReference type="PROSITE" id="PS51007">
    <property type="entry name" value="CYTC"/>
    <property type="match status" value="1"/>
</dbReference>
<reference evidence="8 9" key="1">
    <citation type="submission" date="2015-04" db="EMBL/GenBank/DDBJ databases">
        <title>Complete Sequence for the Genome of the Thioalkalivibrio versutus D301.</title>
        <authorList>
            <person name="Mu T."/>
            <person name="Zhou J."/>
            <person name="Xu X."/>
        </authorList>
    </citation>
    <scope>NUCLEOTIDE SEQUENCE [LARGE SCALE GENOMIC DNA]</scope>
    <source>
        <strain evidence="8 9">D301</strain>
    </source>
</reference>